<protein>
    <submittedName>
        <fullName evidence="1">Uncharacterized protein</fullName>
    </submittedName>
</protein>
<organism evidence="1 2">
    <name type="scientific">Streptomyces niveiscabiei</name>
    <dbReference type="NCBI Taxonomy" id="164115"/>
    <lineage>
        <taxon>Bacteria</taxon>
        <taxon>Bacillati</taxon>
        <taxon>Actinomycetota</taxon>
        <taxon>Actinomycetes</taxon>
        <taxon>Kitasatosporales</taxon>
        <taxon>Streptomycetaceae</taxon>
        <taxon>Streptomyces</taxon>
    </lineage>
</organism>
<comment type="caution">
    <text evidence="1">The sequence shown here is derived from an EMBL/GenBank/DDBJ whole genome shotgun (WGS) entry which is preliminary data.</text>
</comment>
<accession>A0ABW9HZG0</accession>
<keyword evidence="2" id="KW-1185">Reference proteome</keyword>
<dbReference type="RefSeq" id="WP_409122712.1">
    <property type="nucleotide sequence ID" value="NZ_JBJVNI010000020.1"/>
</dbReference>
<name>A0ABW9HZG0_9ACTN</name>
<evidence type="ECO:0000313" key="2">
    <source>
        <dbReference type="Proteomes" id="UP001631957"/>
    </source>
</evidence>
<dbReference type="Proteomes" id="UP001631957">
    <property type="component" value="Unassembled WGS sequence"/>
</dbReference>
<gene>
    <name evidence="1" type="ORF">ACKI18_32920</name>
</gene>
<reference evidence="1 2" key="1">
    <citation type="submission" date="2024-12" db="EMBL/GenBank/DDBJ databases">
        <title>Forecasting of Potato common scab and diversities of Pathogenic streptomyces spp. in china.</title>
        <authorList>
            <person name="Handique U."/>
            <person name="Wu J."/>
        </authorList>
    </citation>
    <scope>NUCLEOTIDE SEQUENCE [LARGE SCALE GENOMIC DNA]</scope>
    <source>
        <strain evidence="1 2">ZRIMU1530</strain>
    </source>
</reference>
<dbReference type="EMBL" id="JBJVNI010000020">
    <property type="protein sequence ID" value="MFM9613480.1"/>
    <property type="molecule type" value="Genomic_DNA"/>
</dbReference>
<evidence type="ECO:0000313" key="1">
    <source>
        <dbReference type="EMBL" id="MFM9613480.1"/>
    </source>
</evidence>
<proteinExistence type="predicted"/>
<sequence length="70" mass="7268">MPPNRCYGGIGGDGGVLVAGNKNRSAEELAVYDVSSDTAGGVGTYVYWPGDSRAVRFVSTGVYNAVRRPG</sequence>